<feature type="domain" description="Response regulatory" evidence="13">
    <location>
        <begin position="3"/>
        <end position="116"/>
    </location>
</feature>
<evidence type="ECO:0000256" key="10">
    <source>
        <dbReference type="ARBA" id="ARBA00024867"/>
    </source>
</evidence>
<keyword evidence="6" id="KW-0805">Transcription regulation</keyword>
<feature type="domain" description="OmpR/PhoB-type" evidence="14">
    <location>
        <begin position="130"/>
        <end position="228"/>
    </location>
</feature>
<evidence type="ECO:0000256" key="7">
    <source>
        <dbReference type="ARBA" id="ARBA00023125"/>
    </source>
</evidence>
<dbReference type="Pfam" id="PF00072">
    <property type="entry name" value="Response_reg"/>
    <property type="match status" value="1"/>
</dbReference>
<evidence type="ECO:0000256" key="4">
    <source>
        <dbReference type="ARBA" id="ARBA00022553"/>
    </source>
</evidence>
<dbReference type="FunFam" id="1.10.10.10:FF:000018">
    <property type="entry name" value="DNA-binding response regulator ResD"/>
    <property type="match status" value="1"/>
</dbReference>
<dbReference type="InterPro" id="IPR011006">
    <property type="entry name" value="CheY-like_superfamily"/>
</dbReference>
<dbReference type="Pfam" id="PF00486">
    <property type="entry name" value="Trans_reg_C"/>
    <property type="match status" value="1"/>
</dbReference>
<reference evidence="15 16" key="1">
    <citation type="submission" date="2007-03" db="EMBL/GenBank/DDBJ databases">
        <title>Complete sequence of Desulfotomaculum reducens MI-1.</title>
        <authorList>
            <consortium name="US DOE Joint Genome Institute"/>
            <person name="Copeland A."/>
            <person name="Lucas S."/>
            <person name="Lapidus A."/>
            <person name="Barry K."/>
            <person name="Detter J.C."/>
            <person name="Glavina del Rio T."/>
            <person name="Hammon N."/>
            <person name="Israni S."/>
            <person name="Dalin E."/>
            <person name="Tice H."/>
            <person name="Pitluck S."/>
            <person name="Sims D."/>
            <person name="Brettin T."/>
            <person name="Bruce D."/>
            <person name="Han C."/>
            <person name="Tapia R."/>
            <person name="Schmutz J."/>
            <person name="Larimer F."/>
            <person name="Land M."/>
            <person name="Hauser L."/>
            <person name="Kyrpides N."/>
            <person name="Kim E."/>
            <person name="Tebo B.M."/>
            <person name="Richardson P."/>
        </authorList>
    </citation>
    <scope>NUCLEOTIDE SEQUENCE [LARGE SCALE GENOMIC DNA]</scope>
    <source>
        <strain evidence="15 16">MI-1</strain>
    </source>
</reference>
<dbReference type="InterPro" id="IPR016032">
    <property type="entry name" value="Sig_transdc_resp-reg_C-effctor"/>
</dbReference>
<dbReference type="PROSITE" id="PS50110">
    <property type="entry name" value="RESPONSE_REGULATORY"/>
    <property type="match status" value="1"/>
</dbReference>
<dbReference type="GO" id="GO:0000976">
    <property type="term" value="F:transcription cis-regulatory region binding"/>
    <property type="evidence" value="ECO:0007669"/>
    <property type="project" value="TreeGrafter"/>
</dbReference>
<keyword evidence="4 11" id="KW-0597">Phosphoprotein</keyword>
<dbReference type="AlphaFoldDB" id="A4J5S1"/>
<dbReference type="InterPro" id="IPR036388">
    <property type="entry name" value="WH-like_DNA-bd_sf"/>
</dbReference>
<keyword evidence="7 12" id="KW-0238">DNA-binding</keyword>
<dbReference type="CDD" id="cd00383">
    <property type="entry name" value="trans_reg_C"/>
    <property type="match status" value="1"/>
</dbReference>
<dbReference type="GO" id="GO:0005829">
    <property type="term" value="C:cytosol"/>
    <property type="evidence" value="ECO:0007669"/>
    <property type="project" value="TreeGrafter"/>
</dbReference>
<name>A4J5S1_DESRM</name>
<proteinExistence type="predicted"/>
<comment type="subcellular location">
    <subcellularLocation>
        <location evidence="1">Cytoplasm</location>
    </subcellularLocation>
</comment>
<feature type="modified residue" description="4-aspartylphosphate" evidence="11">
    <location>
        <position position="52"/>
    </location>
</feature>
<dbReference type="SMART" id="SM00862">
    <property type="entry name" value="Trans_reg_C"/>
    <property type="match status" value="1"/>
</dbReference>
<dbReference type="eggNOG" id="COG0745">
    <property type="taxonomic scope" value="Bacteria"/>
</dbReference>
<evidence type="ECO:0000256" key="5">
    <source>
        <dbReference type="ARBA" id="ARBA00023012"/>
    </source>
</evidence>
<dbReference type="RefSeq" id="WP_011878236.1">
    <property type="nucleotide sequence ID" value="NC_009253.1"/>
</dbReference>
<dbReference type="STRING" id="349161.Dred_1903"/>
<dbReference type="Gene3D" id="1.10.10.10">
    <property type="entry name" value="Winged helix-like DNA-binding domain superfamily/Winged helix DNA-binding domain"/>
    <property type="match status" value="1"/>
</dbReference>
<dbReference type="EMBL" id="CP000612">
    <property type="protein sequence ID" value="ABO50424.1"/>
    <property type="molecule type" value="Genomic_DNA"/>
</dbReference>
<evidence type="ECO:0000256" key="12">
    <source>
        <dbReference type="PROSITE-ProRule" id="PRU01091"/>
    </source>
</evidence>
<dbReference type="FunFam" id="3.40.50.2300:FF:000001">
    <property type="entry name" value="DNA-binding response regulator PhoB"/>
    <property type="match status" value="1"/>
</dbReference>
<dbReference type="GO" id="GO:0032993">
    <property type="term" value="C:protein-DNA complex"/>
    <property type="evidence" value="ECO:0007669"/>
    <property type="project" value="TreeGrafter"/>
</dbReference>
<dbReference type="PROSITE" id="PS51755">
    <property type="entry name" value="OMPR_PHOB"/>
    <property type="match status" value="1"/>
</dbReference>
<comment type="function">
    <text evidence="10">May play the central regulatory role in sporulation. It may be an element of the effector pathway responsible for the activation of sporulation genes in response to nutritional stress. Spo0A may act in concert with spo0H (a sigma factor) to control the expression of some genes that are critical to the sporulation process.</text>
</comment>
<protein>
    <recommendedName>
        <fullName evidence="2">Stage 0 sporulation protein A homolog</fullName>
    </recommendedName>
</protein>
<gene>
    <name evidence="15" type="ordered locus">Dred_1903</name>
</gene>
<organism evidence="15 16">
    <name type="scientific">Desulforamulus reducens (strain ATCC BAA-1160 / DSM 100696 / MI-1)</name>
    <name type="common">Desulfotomaculum reducens</name>
    <dbReference type="NCBI Taxonomy" id="349161"/>
    <lineage>
        <taxon>Bacteria</taxon>
        <taxon>Bacillati</taxon>
        <taxon>Bacillota</taxon>
        <taxon>Clostridia</taxon>
        <taxon>Eubacteriales</taxon>
        <taxon>Peptococcaceae</taxon>
        <taxon>Desulforamulus</taxon>
    </lineage>
</organism>
<keyword evidence="3" id="KW-0963">Cytoplasm</keyword>
<evidence type="ECO:0000256" key="1">
    <source>
        <dbReference type="ARBA" id="ARBA00004496"/>
    </source>
</evidence>
<evidence type="ECO:0000256" key="11">
    <source>
        <dbReference type="PROSITE-ProRule" id="PRU00169"/>
    </source>
</evidence>
<dbReference type="GO" id="GO:0000156">
    <property type="term" value="F:phosphorelay response regulator activity"/>
    <property type="evidence" value="ECO:0007669"/>
    <property type="project" value="TreeGrafter"/>
</dbReference>
<dbReference type="Proteomes" id="UP000001556">
    <property type="component" value="Chromosome"/>
</dbReference>
<evidence type="ECO:0000313" key="15">
    <source>
        <dbReference type="EMBL" id="ABO50424.1"/>
    </source>
</evidence>
<dbReference type="KEGG" id="drm:Dred_1903"/>
<keyword evidence="8" id="KW-0010">Activator</keyword>
<keyword evidence="9" id="KW-0804">Transcription</keyword>
<dbReference type="HOGENOM" id="CLU_000445_30_4_9"/>
<evidence type="ECO:0000259" key="14">
    <source>
        <dbReference type="PROSITE" id="PS51755"/>
    </source>
</evidence>
<dbReference type="SMART" id="SM00448">
    <property type="entry name" value="REC"/>
    <property type="match status" value="1"/>
</dbReference>
<accession>A4J5S1</accession>
<dbReference type="PANTHER" id="PTHR48111">
    <property type="entry name" value="REGULATOR OF RPOS"/>
    <property type="match status" value="1"/>
</dbReference>
<evidence type="ECO:0000256" key="8">
    <source>
        <dbReference type="ARBA" id="ARBA00023159"/>
    </source>
</evidence>
<dbReference type="InterPro" id="IPR039420">
    <property type="entry name" value="WalR-like"/>
</dbReference>
<sequence>MPKLLIVDDEEKIRNLIKVYLVKEGFEVDELDNGNRVVDSIKSSHFDMVVLDIMLPGPDGLSLCKEIRKISNIPIIMLTAKGDEIDRIIGLEVGADDYIVKPFSPRELVARINAILRRVAAQPIIQEDRTAILSFSELTINPDNRTVEVRGSEIALTPKEFDLLYFMAKTPGRAFSRENLLENVWGYDFYGDLRTVDTHINRLRDKLNMEGTKQAITTVWGVGYKFEVTK</sequence>
<dbReference type="GO" id="GO:0006355">
    <property type="term" value="P:regulation of DNA-templated transcription"/>
    <property type="evidence" value="ECO:0007669"/>
    <property type="project" value="InterPro"/>
</dbReference>
<evidence type="ECO:0000256" key="3">
    <source>
        <dbReference type="ARBA" id="ARBA00022490"/>
    </source>
</evidence>
<evidence type="ECO:0000256" key="9">
    <source>
        <dbReference type="ARBA" id="ARBA00023163"/>
    </source>
</evidence>
<dbReference type="Gene3D" id="6.10.250.690">
    <property type="match status" value="1"/>
</dbReference>
<dbReference type="PANTHER" id="PTHR48111:SF44">
    <property type="entry name" value="TRANSCRIPTIONAL REGULATORY PROTEIN RESD"/>
    <property type="match status" value="1"/>
</dbReference>
<keyword evidence="16" id="KW-1185">Reference proteome</keyword>
<feature type="DNA-binding region" description="OmpR/PhoB-type" evidence="12">
    <location>
        <begin position="130"/>
        <end position="228"/>
    </location>
</feature>
<dbReference type="SUPFAM" id="SSF46894">
    <property type="entry name" value="C-terminal effector domain of the bipartite response regulators"/>
    <property type="match status" value="1"/>
</dbReference>
<evidence type="ECO:0000313" key="16">
    <source>
        <dbReference type="Proteomes" id="UP000001556"/>
    </source>
</evidence>
<evidence type="ECO:0000259" key="13">
    <source>
        <dbReference type="PROSITE" id="PS50110"/>
    </source>
</evidence>
<dbReference type="Gene3D" id="3.40.50.2300">
    <property type="match status" value="1"/>
</dbReference>
<dbReference type="SUPFAM" id="SSF52172">
    <property type="entry name" value="CheY-like"/>
    <property type="match status" value="1"/>
</dbReference>
<keyword evidence="5" id="KW-0902">Two-component regulatory system</keyword>
<dbReference type="InterPro" id="IPR001789">
    <property type="entry name" value="Sig_transdc_resp-reg_receiver"/>
</dbReference>
<dbReference type="InterPro" id="IPR001867">
    <property type="entry name" value="OmpR/PhoB-type_DNA-bd"/>
</dbReference>
<evidence type="ECO:0000256" key="6">
    <source>
        <dbReference type="ARBA" id="ARBA00023015"/>
    </source>
</evidence>
<evidence type="ECO:0000256" key="2">
    <source>
        <dbReference type="ARBA" id="ARBA00018672"/>
    </source>
</evidence>
<dbReference type="OrthoDB" id="9790454at2"/>